<accession>A0AAD6ZUF5</accession>
<reference evidence="1" key="1">
    <citation type="submission" date="2023-03" db="EMBL/GenBank/DDBJ databases">
        <title>Massive genome expansion in bonnet fungi (Mycena s.s.) driven by repeated elements and novel gene families across ecological guilds.</title>
        <authorList>
            <consortium name="Lawrence Berkeley National Laboratory"/>
            <person name="Harder C.B."/>
            <person name="Miyauchi S."/>
            <person name="Viragh M."/>
            <person name="Kuo A."/>
            <person name="Thoen E."/>
            <person name="Andreopoulos B."/>
            <person name="Lu D."/>
            <person name="Skrede I."/>
            <person name="Drula E."/>
            <person name="Henrissat B."/>
            <person name="Morin E."/>
            <person name="Kohler A."/>
            <person name="Barry K."/>
            <person name="LaButti K."/>
            <person name="Morin E."/>
            <person name="Salamov A."/>
            <person name="Lipzen A."/>
            <person name="Mereny Z."/>
            <person name="Hegedus B."/>
            <person name="Baldrian P."/>
            <person name="Stursova M."/>
            <person name="Weitz H."/>
            <person name="Taylor A."/>
            <person name="Grigoriev I.V."/>
            <person name="Nagy L.G."/>
            <person name="Martin F."/>
            <person name="Kauserud H."/>
        </authorList>
    </citation>
    <scope>NUCLEOTIDE SEQUENCE</scope>
    <source>
        <strain evidence="1">CBHHK002</strain>
    </source>
</reference>
<dbReference type="Proteomes" id="UP001218218">
    <property type="component" value="Unassembled WGS sequence"/>
</dbReference>
<dbReference type="EMBL" id="JARIHO010000027">
    <property type="protein sequence ID" value="KAJ7339720.1"/>
    <property type="molecule type" value="Genomic_DNA"/>
</dbReference>
<evidence type="ECO:0000313" key="2">
    <source>
        <dbReference type="Proteomes" id="UP001218218"/>
    </source>
</evidence>
<dbReference type="AlphaFoldDB" id="A0AAD6ZUF5"/>
<evidence type="ECO:0000313" key="1">
    <source>
        <dbReference type="EMBL" id="KAJ7339720.1"/>
    </source>
</evidence>
<proteinExistence type="predicted"/>
<comment type="caution">
    <text evidence="1">The sequence shown here is derived from an EMBL/GenBank/DDBJ whole genome shotgun (WGS) entry which is preliminary data.</text>
</comment>
<protein>
    <submittedName>
        <fullName evidence="1">Uncharacterized protein</fullName>
    </submittedName>
</protein>
<feature type="non-terminal residue" evidence="1">
    <location>
        <position position="1"/>
    </location>
</feature>
<sequence>VQLKELTTNTVTADLLVYLASYSGLRRLNLLYAGGRTQVESDRLADTFFEAVLPLHADSLVELLCSGDYESRWSFGTHCVAAISKLHNVETLEMSVDAADVQDADPERNTVTLLLNAAIRLCPPRPHHRRHRRRSEPRRAVRRAAQAAHVSVDPAYQHRCARLSY</sequence>
<gene>
    <name evidence="1" type="ORF">DFH08DRAFT_1013173</name>
</gene>
<name>A0AAD6ZUF5_9AGAR</name>
<keyword evidence="2" id="KW-1185">Reference proteome</keyword>
<organism evidence="1 2">
    <name type="scientific">Mycena albidolilacea</name>
    <dbReference type="NCBI Taxonomy" id="1033008"/>
    <lineage>
        <taxon>Eukaryota</taxon>
        <taxon>Fungi</taxon>
        <taxon>Dikarya</taxon>
        <taxon>Basidiomycota</taxon>
        <taxon>Agaricomycotina</taxon>
        <taxon>Agaricomycetes</taxon>
        <taxon>Agaricomycetidae</taxon>
        <taxon>Agaricales</taxon>
        <taxon>Marasmiineae</taxon>
        <taxon>Mycenaceae</taxon>
        <taxon>Mycena</taxon>
    </lineage>
</organism>